<name>A0A0L7K3T9_OPEBR</name>
<keyword evidence="3" id="KW-1185">Reference proteome</keyword>
<dbReference type="Proteomes" id="UP000037510">
    <property type="component" value="Unassembled WGS sequence"/>
</dbReference>
<dbReference type="AlphaFoldDB" id="A0A0L7K3T9"/>
<feature type="compositionally biased region" description="Polar residues" evidence="1">
    <location>
        <begin position="95"/>
        <end position="105"/>
    </location>
</feature>
<evidence type="ECO:0000256" key="1">
    <source>
        <dbReference type="SAM" id="MobiDB-lite"/>
    </source>
</evidence>
<proteinExistence type="predicted"/>
<accession>A0A0L7K3T9</accession>
<sequence length="132" mass="14360">MSIDQSPLVPIKPQVLNNGAFIKNIHNRSSFCGVSPSSGTFKTFAVNRKSWSGNVTLPLQQFAPEGEPPQLATFRSGTGTFPRNRERNNNSASSGILTPNGNSVQAPRGNEVRRSGSTNGRRYAEIGNWSKR</sequence>
<organism evidence="2 3">
    <name type="scientific">Operophtera brumata</name>
    <name type="common">Winter moth</name>
    <name type="synonym">Phalaena brumata</name>
    <dbReference type="NCBI Taxonomy" id="104452"/>
    <lineage>
        <taxon>Eukaryota</taxon>
        <taxon>Metazoa</taxon>
        <taxon>Ecdysozoa</taxon>
        <taxon>Arthropoda</taxon>
        <taxon>Hexapoda</taxon>
        <taxon>Insecta</taxon>
        <taxon>Pterygota</taxon>
        <taxon>Neoptera</taxon>
        <taxon>Endopterygota</taxon>
        <taxon>Lepidoptera</taxon>
        <taxon>Glossata</taxon>
        <taxon>Ditrysia</taxon>
        <taxon>Geometroidea</taxon>
        <taxon>Geometridae</taxon>
        <taxon>Larentiinae</taxon>
        <taxon>Operophtera</taxon>
    </lineage>
</organism>
<reference evidence="2 3" key="1">
    <citation type="journal article" date="2015" name="Genome Biol. Evol.">
        <title>The genome of winter moth (Operophtera brumata) provides a genomic perspective on sexual dimorphism and phenology.</title>
        <authorList>
            <person name="Derks M.F."/>
            <person name="Smit S."/>
            <person name="Salis L."/>
            <person name="Schijlen E."/>
            <person name="Bossers A."/>
            <person name="Mateman C."/>
            <person name="Pijl A.S."/>
            <person name="de Ridder D."/>
            <person name="Groenen M.A."/>
            <person name="Visser M.E."/>
            <person name="Megens H.J."/>
        </authorList>
    </citation>
    <scope>NUCLEOTIDE SEQUENCE [LARGE SCALE GENOMIC DNA]</scope>
    <source>
        <strain evidence="2">WM2013NL</strain>
        <tissue evidence="2">Head and thorax</tissue>
    </source>
</reference>
<evidence type="ECO:0000313" key="2">
    <source>
        <dbReference type="EMBL" id="KOB52339.1"/>
    </source>
</evidence>
<protein>
    <submittedName>
        <fullName evidence="2">Uncharacterized protein</fullName>
    </submittedName>
</protein>
<evidence type="ECO:0000313" key="3">
    <source>
        <dbReference type="Proteomes" id="UP000037510"/>
    </source>
</evidence>
<gene>
    <name evidence="2" type="ORF">OBRU01_26069</name>
</gene>
<comment type="caution">
    <text evidence="2">The sequence shown here is derived from an EMBL/GenBank/DDBJ whole genome shotgun (WGS) entry which is preliminary data.</text>
</comment>
<feature type="region of interest" description="Disordered" evidence="1">
    <location>
        <begin position="61"/>
        <end position="132"/>
    </location>
</feature>
<dbReference type="EMBL" id="JTDY01012034">
    <property type="protein sequence ID" value="KOB52339.1"/>
    <property type="molecule type" value="Genomic_DNA"/>
</dbReference>